<dbReference type="AlphaFoldDB" id="A0A2R8A7H6"/>
<dbReference type="InterPro" id="IPR055348">
    <property type="entry name" value="DctQ"/>
</dbReference>
<keyword evidence="6 7" id="KW-0472">Membrane</keyword>
<keyword evidence="7" id="KW-0997">Cell inner membrane</keyword>
<comment type="similarity">
    <text evidence="7">Belongs to the TRAP transporter small permease family.</text>
</comment>
<feature type="transmembrane region" description="Helical" evidence="7">
    <location>
        <begin position="110"/>
        <end position="130"/>
    </location>
</feature>
<keyword evidence="10" id="KW-1185">Reference proteome</keyword>
<comment type="function">
    <text evidence="7">Part of the tripartite ATP-independent periplasmic (TRAP) transport system.</text>
</comment>
<protein>
    <recommendedName>
        <fullName evidence="7">TRAP transporter small permease protein</fullName>
    </recommendedName>
</protein>
<dbReference type="GO" id="GO:0022857">
    <property type="term" value="F:transmembrane transporter activity"/>
    <property type="evidence" value="ECO:0007669"/>
    <property type="project" value="UniProtKB-UniRule"/>
</dbReference>
<organism evidence="9 10">
    <name type="scientific">Pontivivens insulae</name>
    <dbReference type="NCBI Taxonomy" id="1639689"/>
    <lineage>
        <taxon>Bacteria</taxon>
        <taxon>Pseudomonadati</taxon>
        <taxon>Pseudomonadota</taxon>
        <taxon>Alphaproteobacteria</taxon>
        <taxon>Rhodobacterales</taxon>
        <taxon>Paracoccaceae</taxon>
        <taxon>Pontivivens</taxon>
    </lineage>
</organism>
<evidence type="ECO:0000259" key="8">
    <source>
        <dbReference type="Pfam" id="PF04290"/>
    </source>
</evidence>
<evidence type="ECO:0000256" key="3">
    <source>
        <dbReference type="ARBA" id="ARBA00022475"/>
    </source>
</evidence>
<sequence length="181" mass="19209">MHHMLMTLSRRMAVIGGLVLGALVLLTVISVAGRLLNGALHGAFWQGTAPELANALLSFGIGPINGDVELTEVGIAFAIVSFLPLCHIAGAHATVDVFASRFPPFVANILARITAMIFAATMVLITVQFFQGTFSKARSGQTTFLIEFPIWWAYAACLPGLCLATAVSVYLAVRAPTGHQQ</sequence>
<accession>A0A2R8A7H6</accession>
<evidence type="ECO:0000313" key="9">
    <source>
        <dbReference type="EMBL" id="SPF28152.1"/>
    </source>
</evidence>
<evidence type="ECO:0000256" key="2">
    <source>
        <dbReference type="ARBA" id="ARBA00022448"/>
    </source>
</evidence>
<gene>
    <name evidence="9" type="ORF">POI8812_00450</name>
</gene>
<feature type="transmembrane region" description="Helical" evidence="7">
    <location>
        <begin position="12"/>
        <end position="36"/>
    </location>
</feature>
<dbReference type="GO" id="GO:0005886">
    <property type="term" value="C:plasma membrane"/>
    <property type="evidence" value="ECO:0007669"/>
    <property type="project" value="UniProtKB-SubCell"/>
</dbReference>
<dbReference type="EMBL" id="OMKW01000001">
    <property type="protein sequence ID" value="SPF28152.1"/>
    <property type="molecule type" value="Genomic_DNA"/>
</dbReference>
<keyword evidence="4 7" id="KW-0812">Transmembrane</keyword>
<dbReference type="RefSeq" id="WP_108780883.1">
    <property type="nucleotide sequence ID" value="NZ_OMKW01000001.1"/>
</dbReference>
<feature type="transmembrane region" description="Helical" evidence="7">
    <location>
        <begin position="75"/>
        <end position="98"/>
    </location>
</feature>
<evidence type="ECO:0000256" key="1">
    <source>
        <dbReference type="ARBA" id="ARBA00004651"/>
    </source>
</evidence>
<comment type="subunit">
    <text evidence="7">The complex comprises the extracytoplasmic solute receptor protein and the two transmembrane proteins.</text>
</comment>
<feature type="domain" description="Tripartite ATP-independent periplasmic transporters DctQ component" evidence="8">
    <location>
        <begin position="63"/>
        <end position="174"/>
    </location>
</feature>
<comment type="subcellular location">
    <subcellularLocation>
        <location evidence="7">Cell inner membrane</location>
        <topology evidence="7">Multi-pass membrane protein</topology>
    </subcellularLocation>
    <subcellularLocation>
        <location evidence="1">Cell membrane</location>
        <topology evidence="1">Multi-pass membrane protein</topology>
    </subcellularLocation>
</comment>
<name>A0A2R8A7H6_9RHOB</name>
<dbReference type="OrthoDB" id="6183232at2"/>
<evidence type="ECO:0000256" key="4">
    <source>
        <dbReference type="ARBA" id="ARBA00022692"/>
    </source>
</evidence>
<dbReference type="Proteomes" id="UP000244932">
    <property type="component" value="Unassembled WGS sequence"/>
</dbReference>
<keyword evidence="5 7" id="KW-1133">Transmembrane helix</keyword>
<evidence type="ECO:0000256" key="7">
    <source>
        <dbReference type="RuleBase" id="RU369079"/>
    </source>
</evidence>
<evidence type="ECO:0000313" key="10">
    <source>
        <dbReference type="Proteomes" id="UP000244932"/>
    </source>
</evidence>
<feature type="transmembrane region" description="Helical" evidence="7">
    <location>
        <begin position="150"/>
        <end position="173"/>
    </location>
</feature>
<reference evidence="9 10" key="1">
    <citation type="submission" date="2018-03" db="EMBL/GenBank/DDBJ databases">
        <authorList>
            <person name="Keele B.F."/>
        </authorList>
    </citation>
    <scope>NUCLEOTIDE SEQUENCE [LARGE SCALE GENOMIC DNA]</scope>
    <source>
        <strain evidence="9 10">CeCT 8812</strain>
    </source>
</reference>
<keyword evidence="3" id="KW-1003">Cell membrane</keyword>
<proteinExistence type="inferred from homology"/>
<dbReference type="Pfam" id="PF04290">
    <property type="entry name" value="DctQ"/>
    <property type="match status" value="1"/>
</dbReference>
<keyword evidence="2 7" id="KW-0813">Transport</keyword>
<evidence type="ECO:0000256" key="5">
    <source>
        <dbReference type="ARBA" id="ARBA00022989"/>
    </source>
</evidence>
<evidence type="ECO:0000256" key="6">
    <source>
        <dbReference type="ARBA" id="ARBA00023136"/>
    </source>
</evidence>